<gene>
    <name evidence="1" type="ORF">SAMN05421858_3062</name>
</gene>
<organism evidence="1 2">
    <name type="scientific">Haladaptatus litoreus</name>
    <dbReference type="NCBI Taxonomy" id="553468"/>
    <lineage>
        <taxon>Archaea</taxon>
        <taxon>Methanobacteriati</taxon>
        <taxon>Methanobacteriota</taxon>
        <taxon>Stenosarchaea group</taxon>
        <taxon>Halobacteria</taxon>
        <taxon>Halobacteriales</taxon>
        <taxon>Haladaptataceae</taxon>
        <taxon>Haladaptatus</taxon>
    </lineage>
</organism>
<evidence type="ECO:0000313" key="2">
    <source>
        <dbReference type="Proteomes" id="UP000186914"/>
    </source>
</evidence>
<accession>A0A1N7CK57</accession>
<dbReference type="EMBL" id="FTNO01000003">
    <property type="protein sequence ID" value="SIR63969.1"/>
    <property type="molecule type" value="Genomic_DNA"/>
</dbReference>
<name>A0A1N7CK57_9EURY</name>
<proteinExistence type="predicted"/>
<protein>
    <submittedName>
        <fullName evidence="1">Uncharacterized protein</fullName>
    </submittedName>
</protein>
<dbReference type="Proteomes" id="UP000186914">
    <property type="component" value="Unassembled WGS sequence"/>
</dbReference>
<evidence type="ECO:0000313" key="1">
    <source>
        <dbReference type="EMBL" id="SIR63969.1"/>
    </source>
</evidence>
<sequence length="108" mass="12624">MMLRLLLSTIGFTELLLPNTLIDRAEQLALDNPDDCELQSWIIPGARIEGLLIVISMWRSDRSYAAFKREDCSVHCHSRSWFVRVFDCFFALTATRVVEQSWNHFEKM</sequence>
<keyword evidence="2" id="KW-1185">Reference proteome</keyword>
<dbReference type="AlphaFoldDB" id="A0A1N7CK57"/>
<reference evidence="2" key="1">
    <citation type="submission" date="2017-01" db="EMBL/GenBank/DDBJ databases">
        <authorList>
            <person name="Varghese N."/>
            <person name="Submissions S."/>
        </authorList>
    </citation>
    <scope>NUCLEOTIDE SEQUENCE [LARGE SCALE GENOMIC DNA]</scope>
    <source>
        <strain evidence="2">CGMCC 1.7737</strain>
    </source>
</reference>